<evidence type="ECO:0000259" key="2">
    <source>
        <dbReference type="Pfam" id="PF00535"/>
    </source>
</evidence>
<sequence>GELVAGTGKVPSRNPHNEFMLITVQTGLMGLAAFVWLLWQQWRLAPQLPTPIERGLAQGLVVMMVIICMLNSALLDHTEGLLYAWLTALLYAGLPPTAVKTLPHETLRNHHHQKRRATIRRCLESVNWADEIIVVDSGSSDDTQDICRELGTKLTMTSDWPV</sequence>
<evidence type="ECO:0000313" key="3">
    <source>
        <dbReference type="EMBL" id="AIA85690.1"/>
    </source>
</evidence>
<keyword evidence="1" id="KW-0812">Transmembrane</keyword>
<dbReference type="InterPro" id="IPR029044">
    <property type="entry name" value="Nucleotide-diphossugar_trans"/>
</dbReference>
<evidence type="ECO:0000256" key="1">
    <source>
        <dbReference type="SAM" id="Phobius"/>
    </source>
</evidence>
<keyword evidence="1" id="KW-0472">Membrane</keyword>
<proteinExistence type="predicted"/>
<accession>A0A060BY10</accession>
<dbReference type="AlphaFoldDB" id="A0A060BY10"/>
<reference evidence="3" key="1">
    <citation type="journal article" date="2013" name="Environ. Microbiol.">
        <title>Seasonally variable intestinal metagenomes of the red palm weevil (Rhynchophorus ferrugineus).</title>
        <authorList>
            <person name="Jia S."/>
            <person name="Zhang X."/>
            <person name="Zhang G."/>
            <person name="Yin A."/>
            <person name="Zhang S."/>
            <person name="Li F."/>
            <person name="Wang L."/>
            <person name="Zhao D."/>
            <person name="Yun Q."/>
            <person name="Tala"/>
            <person name="Wang J."/>
            <person name="Sun G."/>
            <person name="Baabdullah M."/>
            <person name="Yu X."/>
            <person name="Hu S."/>
            <person name="Al-Mssallem I.S."/>
            <person name="Yu J."/>
        </authorList>
    </citation>
    <scope>NUCLEOTIDE SEQUENCE</scope>
</reference>
<keyword evidence="1" id="KW-1133">Transmembrane helix</keyword>
<dbReference type="Gene3D" id="3.90.550.10">
    <property type="entry name" value="Spore Coat Polysaccharide Biosynthesis Protein SpsA, Chain A"/>
    <property type="match status" value="1"/>
</dbReference>
<feature type="domain" description="Glycosyltransferase 2-like" evidence="2">
    <location>
        <begin position="115"/>
        <end position="150"/>
    </location>
</feature>
<feature type="transmembrane region" description="Helical" evidence="1">
    <location>
        <begin position="55"/>
        <end position="75"/>
    </location>
</feature>
<protein>
    <submittedName>
        <fullName evidence="3">CAZy families GT2 protein</fullName>
    </submittedName>
</protein>
<dbReference type="InterPro" id="IPR001173">
    <property type="entry name" value="Glyco_trans_2-like"/>
</dbReference>
<feature type="transmembrane region" description="Helical" evidence="1">
    <location>
        <begin position="19"/>
        <end position="39"/>
    </location>
</feature>
<dbReference type="EMBL" id="KF118429">
    <property type="protein sequence ID" value="AIA85690.1"/>
    <property type="molecule type" value="Genomic_DNA"/>
</dbReference>
<feature type="transmembrane region" description="Helical" evidence="1">
    <location>
        <begin position="81"/>
        <end position="99"/>
    </location>
</feature>
<dbReference type="Pfam" id="PF00535">
    <property type="entry name" value="Glycos_transf_2"/>
    <property type="match status" value="1"/>
</dbReference>
<feature type="non-terminal residue" evidence="3">
    <location>
        <position position="162"/>
    </location>
</feature>
<dbReference type="SUPFAM" id="SSF53448">
    <property type="entry name" value="Nucleotide-diphospho-sugar transferases"/>
    <property type="match status" value="1"/>
</dbReference>
<name>A0A060BY10_9PROT</name>
<organism evidence="3">
    <name type="scientific">uncultured Sideroxydans sp</name>
    <dbReference type="NCBI Taxonomy" id="546214"/>
    <lineage>
        <taxon>Bacteria</taxon>
        <taxon>Pseudomonadati</taxon>
        <taxon>Pseudomonadota</taxon>
        <taxon>Betaproteobacteria</taxon>
        <taxon>Nitrosomonadales</taxon>
        <taxon>Gallionellaceae</taxon>
        <taxon>Sideroxydans</taxon>
        <taxon>environmental samples</taxon>
    </lineage>
</organism>
<feature type="non-terminal residue" evidence="3">
    <location>
        <position position="1"/>
    </location>
</feature>